<keyword evidence="4" id="KW-1185">Reference proteome</keyword>
<sequence>MPISSGALGWPRSHWAPPPRPAFSKKKVYPHAVDWARQRAEELRQRRQGRARKRDKTRKKMMSQRDRRKLKKRFIIAIIIIVVLLLLGAAGFLVWWFIFKDNPNCSLR</sequence>
<dbReference type="Proteomes" id="UP000242188">
    <property type="component" value="Unassembled WGS sequence"/>
</dbReference>
<gene>
    <name evidence="3" type="ORF">KP79_PYT24370</name>
</gene>
<keyword evidence="2" id="KW-1133">Transmembrane helix</keyword>
<evidence type="ECO:0000313" key="3">
    <source>
        <dbReference type="EMBL" id="OWF51572.1"/>
    </source>
</evidence>
<evidence type="ECO:0000256" key="1">
    <source>
        <dbReference type="SAM" id="MobiDB-lite"/>
    </source>
</evidence>
<feature type="region of interest" description="Disordered" evidence="1">
    <location>
        <begin position="1"/>
        <end position="24"/>
    </location>
</feature>
<name>A0A210QS66_MIZYE</name>
<reference evidence="3 4" key="1">
    <citation type="journal article" date="2017" name="Nat. Ecol. Evol.">
        <title>Scallop genome provides insights into evolution of bilaterian karyotype and development.</title>
        <authorList>
            <person name="Wang S."/>
            <person name="Zhang J."/>
            <person name="Jiao W."/>
            <person name="Li J."/>
            <person name="Xun X."/>
            <person name="Sun Y."/>
            <person name="Guo X."/>
            <person name="Huan P."/>
            <person name="Dong B."/>
            <person name="Zhang L."/>
            <person name="Hu X."/>
            <person name="Sun X."/>
            <person name="Wang J."/>
            <person name="Zhao C."/>
            <person name="Wang Y."/>
            <person name="Wang D."/>
            <person name="Huang X."/>
            <person name="Wang R."/>
            <person name="Lv J."/>
            <person name="Li Y."/>
            <person name="Zhang Z."/>
            <person name="Liu B."/>
            <person name="Lu W."/>
            <person name="Hui Y."/>
            <person name="Liang J."/>
            <person name="Zhou Z."/>
            <person name="Hou R."/>
            <person name="Li X."/>
            <person name="Liu Y."/>
            <person name="Li H."/>
            <person name="Ning X."/>
            <person name="Lin Y."/>
            <person name="Zhao L."/>
            <person name="Xing Q."/>
            <person name="Dou J."/>
            <person name="Li Y."/>
            <person name="Mao J."/>
            <person name="Guo H."/>
            <person name="Dou H."/>
            <person name="Li T."/>
            <person name="Mu C."/>
            <person name="Jiang W."/>
            <person name="Fu Q."/>
            <person name="Fu X."/>
            <person name="Miao Y."/>
            <person name="Liu J."/>
            <person name="Yu Q."/>
            <person name="Li R."/>
            <person name="Liao H."/>
            <person name="Li X."/>
            <person name="Kong Y."/>
            <person name="Jiang Z."/>
            <person name="Chourrout D."/>
            <person name="Li R."/>
            <person name="Bao Z."/>
        </authorList>
    </citation>
    <scope>NUCLEOTIDE SEQUENCE [LARGE SCALE GENOMIC DNA]</scope>
    <source>
        <strain evidence="3 4">PY_sf001</strain>
    </source>
</reference>
<comment type="caution">
    <text evidence="3">The sequence shown here is derived from an EMBL/GenBank/DDBJ whole genome shotgun (WGS) entry which is preliminary data.</text>
</comment>
<dbReference type="AlphaFoldDB" id="A0A210QS66"/>
<organism evidence="3 4">
    <name type="scientific">Mizuhopecten yessoensis</name>
    <name type="common">Japanese scallop</name>
    <name type="synonym">Patinopecten yessoensis</name>
    <dbReference type="NCBI Taxonomy" id="6573"/>
    <lineage>
        <taxon>Eukaryota</taxon>
        <taxon>Metazoa</taxon>
        <taxon>Spiralia</taxon>
        <taxon>Lophotrochozoa</taxon>
        <taxon>Mollusca</taxon>
        <taxon>Bivalvia</taxon>
        <taxon>Autobranchia</taxon>
        <taxon>Pteriomorphia</taxon>
        <taxon>Pectinida</taxon>
        <taxon>Pectinoidea</taxon>
        <taxon>Pectinidae</taxon>
        <taxon>Mizuhopecten</taxon>
    </lineage>
</organism>
<evidence type="ECO:0000313" key="4">
    <source>
        <dbReference type="Proteomes" id="UP000242188"/>
    </source>
</evidence>
<keyword evidence="2" id="KW-0812">Transmembrane</keyword>
<protein>
    <submittedName>
        <fullName evidence="3">Uncharacterized protein</fullName>
    </submittedName>
</protein>
<evidence type="ECO:0000256" key="2">
    <source>
        <dbReference type="SAM" id="Phobius"/>
    </source>
</evidence>
<keyword evidence="2" id="KW-0472">Membrane</keyword>
<feature type="compositionally biased region" description="Basic residues" evidence="1">
    <location>
        <begin position="46"/>
        <end position="67"/>
    </location>
</feature>
<feature type="transmembrane region" description="Helical" evidence="2">
    <location>
        <begin position="74"/>
        <end position="98"/>
    </location>
</feature>
<accession>A0A210QS66</accession>
<dbReference type="EMBL" id="NEDP02002206">
    <property type="protein sequence ID" value="OWF51572.1"/>
    <property type="molecule type" value="Genomic_DNA"/>
</dbReference>
<proteinExistence type="predicted"/>
<feature type="region of interest" description="Disordered" evidence="1">
    <location>
        <begin position="42"/>
        <end position="67"/>
    </location>
</feature>
<dbReference type="OrthoDB" id="10416136at2759"/>